<protein>
    <recommendedName>
        <fullName evidence="3">Nephrocystin 3-like N-terminal domain-containing protein</fullName>
    </recommendedName>
</protein>
<feature type="domain" description="Nephrocystin 3-like N-terminal" evidence="3">
    <location>
        <begin position="281"/>
        <end position="450"/>
    </location>
</feature>
<feature type="repeat" description="ANK" evidence="2">
    <location>
        <begin position="894"/>
        <end position="926"/>
    </location>
</feature>
<dbReference type="Pfam" id="PF24883">
    <property type="entry name" value="NPHP3_N"/>
    <property type="match status" value="1"/>
</dbReference>
<comment type="caution">
    <text evidence="4">The sequence shown here is derived from an EMBL/GenBank/DDBJ whole genome shotgun (WGS) entry which is preliminary data.</text>
</comment>
<name>A0AAN7VW47_9PEZI</name>
<keyword evidence="2" id="KW-0040">ANK repeat</keyword>
<dbReference type="PROSITE" id="PS50088">
    <property type="entry name" value="ANK_REPEAT"/>
    <property type="match status" value="4"/>
</dbReference>
<evidence type="ECO:0000313" key="5">
    <source>
        <dbReference type="Proteomes" id="UP001310594"/>
    </source>
</evidence>
<evidence type="ECO:0000256" key="1">
    <source>
        <dbReference type="ARBA" id="ARBA00022737"/>
    </source>
</evidence>
<dbReference type="PANTHER" id="PTHR10039:SF16">
    <property type="entry name" value="GPI INOSITOL-DEACYLASE"/>
    <property type="match status" value="1"/>
</dbReference>
<dbReference type="SUPFAM" id="SSF48403">
    <property type="entry name" value="Ankyrin repeat"/>
    <property type="match status" value="1"/>
</dbReference>
<dbReference type="PANTHER" id="PTHR10039">
    <property type="entry name" value="AMELOGENIN"/>
    <property type="match status" value="1"/>
</dbReference>
<evidence type="ECO:0000256" key="2">
    <source>
        <dbReference type="PROSITE-ProRule" id="PRU00023"/>
    </source>
</evidence>
<dbReference type="Pfam" id="PF00023">
    <property type="entry name" value="Ank"/>
    <property type="match status" value="1"/>
</dbReference>
<dbReference type="AlphaFoldDB" id="A0AAN7VW47"/>
<dbReference type="Proteomes" id="UP001310594">
    <property type="component" value="Unassembled WGS sequence"/>
</dbReference>
<proteinExistence type="predicted"/>
<dbReference type="InterPro" id="IPR056884">
    <property type="entry name" value="NPHP3-like_N"/>
</dbReference>
<feature type="repeat" description="ANK" evidence="2">
    <location>
        <begin position="861"/>
        <end position="893"/>
    </location>
</feature>
<evidence type="ECO:0000313" key="4">
    <source>
        <dbReference type="EMBL" id="KAK5690627.1"/>
    </source>
</evidence>
<dbReference type="InterPro" id="IPR027417">
    <property type="entry name" value="P-loop_NTPase"/>
</dbReference>
<dbReference type="InterPro" id="IPR002110">
    <property type="entry name" value="Ankyrin_rpt"/>
</dbReference>
<dbReference type="PROSITE" id="PS50297">
    <property type="entry name" value="ANK_REP_REGION"/>
    <property type="match status" value="4"/>
</dbReference>
<evidence type="ECO:0000259" key="3">
    <source>
        <dbReference type="Pfam" id="PF24883"/>
    </source>
</evidence>
<dbReference type="SMART" id="SM00248">
    <property type="entry name" value="ANK"/>
    <property type="match status" value="5"/>
</dbReference>
<organism evidence="4 5">
    <name type="scientific">Elasticomyces elasticus</name>
    <dbReference type="NCBI Taxonomy" id="574655"/>
    <lineage>
        <taxon>Eukaryota</taxon>
        <taxon>Fungi</taxon>
        <taxon>Dikarya</taxon>
        <taxon>Ascomycota</taxon>
        <taxon>Pezizomycotina</taxon>
        <taxon>Dothideomycetes</taxon>
        <taxon>Dothideomycetidae</taxon>
        <taxon>Mycosphaerellales</taxon>
        <taxon>Teratosphaeriaceae</taxon>
        <taxon>Elasticomyces</taxon>
    </lineage>
</organism>
<dbReference type="InterPro" id="IPR036770">
    <property type="entry name" value="Ankyrin_rpt-contain_sf"/>
</dbReference>
<dbReference type="Gene3D" id="1.25.40.20">
    <property type="entry name" value="Ankyrin repeat-containing domain"/>
    <property type="match status" value="2"/>
</dbReference>
<gene>
    <name evidence="4" type="ORF">LTR97_012183</name>
</gene>
<reference evidence="4" key="1">
    <citation type="submission" date="2023-08" db="EMBL/GenBank/DDBJ databases">
        <title>Black Yeasts Isolated from many extreme environments.</title>
        <authorList>
            <person name="Coleine C."/>
            <person name="Stajich J.E."/>
            <person name="Selbmann L."/>
        </authorList>
    </citation>
    <scope>NUCLEOTIDE SEQUENCE</scope>
    <source>
        <strain evidence="4">CCFEE 5810</strain>
    </source>
</reference>
<keyword evidence="1" id="KW-0677">Repeat</keyword>
<feature type="repeat" description="ANK" evidence="2">
    <location>
        <begin position="828"/>
        <end position="860"/>
    </location>
</feature>
<accession>A0AAN7VW47</accession>
<sequence>MHKVLRWSSAACIDLTLIIRQTAHENKSQLREPSISMELGVTGTAVGIASLGIQVCEKLHDYYAAWRDCPDDVASNISAIESLRRTFELFEPILAKPNLPLDVKQRVEECLVACSEGVDKLKRKFDKFGSMDKFNAVTLRLQYPFRRSTLLKLSETVGKLLGHLDLALQLLGVGLQSRSYAGICEARNEIEEVAKCTEAVREAVDMVRAQQKSALEAIASSTETLAVKLNSLDHNSQHLVADVRQLRSQAESTNFRAIVQWIAAPDVTFTHDQACRRCHVGTGQWFLESAEYLAWKSDNGCGRRLWLHGMSGCCKTVLVSTIIEDLRSFCDGQADRSLAYFYFTFSNQCKQSWDALLRALVLQLSQGGPAVNALSTAFELSSSNQPTTTLLETALKQILTELCADMRHVYIVIDALDECPDHPDARVAVYEALADLTNSFAQLHVLFTSRWYPDIEHFVQNWRATASKISPAHVDTDIDSYVAHELETGIAFRGLEQRSKNLIATRLSENTAGMFRWATLQLDHPRTMKNKTHLRIEETLNRLPPGLAATYERMLSDLDEDCARQAMRGLTWLALSIRPLTLEQVAEAICVDPTEASALVEMDRVTSEAVLEILSGLVQVEPELLHCSTCDTRLALRYDQRPPAPKNQYLRLCDSCKMACEIMLDDPEEREILVVRLAHASVRDYVLSGDGNISNPERLSVSTQRGRCYVSRAMAAYLIATDAARHDLHLATQRYPLLHFSMDQWLHPTFLSLREGGDCACGDQRDHSKLELALLNCENIGFGKVPNTELEFSSKNSPSLLLACIAGCRSTASSLVGDGAPVDGIGVQGYTALHMASLLGRKLIVQDLLANNAAVNTRQDTGGTALHLAATIDRADIVDILMSGGADASLFNNTGQTPLYVAADQNHPEIVSALLDHGVDVDVPNIDGMTALWTAYCEGHLSIIERLLVSRPALEFHDEQGRTVLWCAAFNGSLPIVERLLAYGASVHTVAEFHTRWDDLRVHIRATALDVAKATSSPEIAQLLEAHGAVGVGEIATLPLALRTEVMKGFEPRQPPGTLALMKKIKIESMEDSPA</sequence>
<dbReference type="Pfam" id="PF12796">
    <property type="entry name" value="Ank_2"/>
    <property type="match status" value="1"/>
</dbReference>
<dbReference type="SUPFAM" id="SSF52540">
    <property type="entry name" value="P-loop containing nucleoside triphosphate hydrolases"/>
    <property type="match status" value="1"/>
</dbReference>
<feature type="repeat" description="ANK" evidence="2">
    <location>
        <begin position="960"/>
        <end position="992"/>
    </location>
</feature>
<dbReference type="Gene3D" id="3.40.50.300">
    <property type="entry name" value="P-loop containing nucleotide triphosphate hydrolases"/>
    <property type="match status" value="1"/>
</dbReference>
<dbReference type="EMBL" id="JAVRQU010000024">
    <property type="protein sequence ID" value="KAK5690627.1"/>
    <property type="molecule type" value="Genomic_DNA"/>
</dbReference>